<evidence type="ECO:0000256" key="12">
    <source>
        <dbReference type="SAM" id="Phobius"/>
    </source>
</evidence>
<comment type="catalytic activity">
    <reaction evidence="1">
        <text>ATP + protein L-histidine = ADP + protein N-phospho-L-histidine.</text>
        <dbReference type="EC" id="2.7.13.3"/>
    </reaction>
</comment>
<dbReference type="Pfam" id="PF06580">
    <property type="entry name" value="His_kinase"/>
    <property type="match status" value="1"/>
</dbReference>
<keyword evidence="4" id="KW-1003">Cell membrane</keyword>
<organism evidence="15 16">
    <name type="scientific">Paenibacillus spongiae</name>
    <dbReference type="NCBI Taxonomy" id="2909671"/>
    <lineage>
        <taxon>Bacteria</taxon>
        <taxon>Bacillati</taxon>
        <taxon>Bacillota</taxon>
        <taxon>Bacilli</taxon>
        <taxon>Bacillales</taxon>
        <taxon>Paenibacillaceae</taxon>
        <taxon>Paenibacillus</taxon>
    </lineage>
</organism>
<dbReference type="InterPro" id="IPR050640">
    <property type="entry name" value="Bact_2-comp_sensor_kinase"/>
</dbReference>
<dbReference type="Pfam" id="PF02518">
    <property type="entry name" value="HATPase_c"/>
    <property type="match status" value="1"/>
</dbReference>
<evidence type="ECO:0000259" key="14">
    <source>
        <dbReference type="PROSITE" id="PS50885"/>
    </source>
</evidence>
<evidence type="ECO:0000256" key="6">
    <source>
        <dbReference type="ARBA" id="ARBA00022679"/>
    </source>
</evidence>
<evidence type="ECO:0000256" key="1">
    <source>
        <dbReference type="ARBA" id="ARBA00000085"/>
    </source>
</evidence>
<evidence type="ECO:0000256" key="3">
    <source>
        <dbReference type="ARBA" id="ARBA00012438"/>
    </source>
</evidence>
<dbReference type="InterPro" id="IPR036890">
    <property type="entry name" value="HATPase_C_sf"/>
</dbReference>
<dbReference type="Pfam" id="PF00672">
    <property type="entry name" value="HAMP"/>
    <property type="match status" value="1"/>
</dbReference>
<gene>
    <name evidence="15" type="ORF">L1F29_25610</name>
</gene>
<feature type="transmembrane region" description="Helical" evidence="12">
    <location>
        <begin position="283"/>
        <end position="306"/>
    </location>
</feature>
<evidence type="ECO:0000313" key="16">
    <source>
        <dbReference type="Proteomes" id="UP001057877"/>
    </source>
</evidence>
<evidence type="ECO:0000256" key="10">
    <source>
        <dbReference type="ARBA" id="ARBA00023012"/>
    </source>
</evidence>
<evidence type="ECO:0000259" key="13">
    <source>
        <dbReference type="PROSITE" id="PS50109"/>
    </source>
</evidence>
<comment type="subcellular location">
    <subcellularLocation>
        <location evidence="2">Cell membrane</location>
        <topology evidence="2">Multi-pass membrane protein</topology>
    </subcellularLocation>
</comment>
<keyword evidence="6" id="KW-0808">Transferase</keyword>
<keyword evidence="9" id="KW-0067">ATP-binding</keyword>
<dbReference type="SMART" id="SM00387">
    <property type="entry name" value="HATPase_c"/>
    <property type="match status" value="1"/>
</dbReference>
<dbReference type="RefSeq" id="WP_258384878.1">
    <property type="nucleotide sequence ID" value="NZ_CP091430.1"/>
</dbReference>
<dbReference type="EMBL" id="CP091430">
    <property type="protein sequence ID" value="UVI28790.1"/>
    <property type="molecule type" value="Genomic_DNA"/>
</dbReference>
<dbReference type="SUPFAM" id="SSF55874">
    <property type="entry name" value="ATPase domain of HSP90 chaperone/DNA topoisomerase II/histidine kinase"/>
    <property type="match status" value="1"/>
</dbReference>
<dbReference type="InterPro" id="IPR010559">
    <property type="entry name" value="Sig_transdc_His_kin_internal"/>
</dbReference>
<accession>A0ABY5S5D9</accession>
<keyword evidence="8 15" id="KW-0418">Kinase</keyword>
<dbReference type="InterPro" id="IPR003594">
    <property type="entry name" value="HATPase_dom"/>
</dbReference>
<dbReference type="SUPFAM" id="SSF158472">
    <property type="entry name" value="HAMP domain-like"/>
    <property type="match status" value="1"/>
</dbReference>
<dbReference type="InterPro" id="IPR003660">
    <property type="entry name" value="HAMP_dom"/>
</dbReference>
<dbReference type="PANTHER" id="PTHR34220">
    <property type="entry name" value="SENSOR HISTIDINE KINASE YPDA"/>
    <property type="match status" value="1"/>
</dbReference>
<proteinExistence type="predicted"/>
<evidence type="ECO:0000256" key="11">
    <source>
        <dbReference type="ARBA" id="ARBA00023136"/>
    </source>
</evidence>
<sequence length="565" mass="65185">MKFRYKLLLSYLLLVITPIIAIGYFAYTSSVQYVKEQTRQNVVGTLKQAHDNVMEKMKVIERVDNQIYLDQSLQQLLHKTYSPYESYQITKESLTPKLDSVLNLASNDMLLDIFVLNSTLPEIYYTKPGDVSPIIGKRFELYRIDRIVNENWYLQFMLAKEQSLWRQVDRDVKYGNVSLLQKLMHFQTVSTIGIMRIAVSMSDLFGDLDYNRNEQDTPKFWVVNDSEGNRIYESSQNPIPEDWQTHPDRYLLEQQPLEGMNWNLAVLVPLQELEKGAHKVRNLTFFICLASFGLLAVISTAVSNYFSKHIKRIVFSLHSFKEGRFSKRIPYSGRDEFAQISIAFNEMAQNIEELIQEVYVGNLRKKEAELEALQAQIKPHFLYNTLSSISRLSRLGETEKLHQMVNGLAAFYRLTLNQGKSMIPIHKEVEQVQAYIDIQKIKQMDRLEVSCDIPFPLLNYDTPKLILQPFVENALEHAMFGDKLHIRILAQQEGSNIVFKIIDNGIGMSKERLREVGDRAEAGYGIRNVDERIRLQFGEAFGVSLHSGLGIGTTVKIVIPAYRES</sequence>
<dbReference type="Gene3D" id="3.30.565.10">
    <property type="entry name" value="Histidine kinase-like ATPase, C-terminal domain"/>
    <property type="match status" value="1"/>
</dbReference>
<evidence type="ECO:0000313" key="15">
    <source>
        <dbReference type="EMBL" id="UVI28790.1"/>
    </source>
</evidence>
<dbReference type="Proteomes" id="UP001057877">
    <property type="component" value="Chromosome"/>
</dbReference>
<feature type="domain" description="HAMP" evidence="14">
    <location>
        <begin position="304"/>
        <end position="356"/>
    </location>
</feature>
<keyword evidence="16" id="KW-1185">Reference proteome</keyword>
<dbReference type="GO" id="GO:0016301">
    <property type="term" value="F:kinase activity"/>
    <property type="evidence" value="ECO:0007669"/>
    <property type="project" value="UniProtKB-KW"/>
</dbReference>
<feature type="transmembrane region" description="Helical" evidence="12">
    <location>
        <begin position="7"/>
        <end position="27"/>
    </location>
</feature>
<evidence type="ECO:0000256" key="7">
    <source>
        <dbReference type="ARBA" id="ARBA00022741"/>
    </source>
</evidence>
<protein>
    <recommendedName>
        <fullName evidence="3">histidine kinase</fullName>
        <ecNumber evidence="3">2.7.13.3</ecNumber>
    </recommendedName>
</protein>
<evidence type="ECO:0000256" key="9">
    <source>
        <dbReference type="ARBA" id="ARBA00022840"/>
    </source>
</evidence>
<dbReference type="Gene3D" id="6.10.340.10">
    <property type="match status" value="1"/>
</dbReference>
<feature type="domain" description="Histidine kinase" evidence="13">
    <location>
        <begin position="466"/>
        <end position="563"/>
    </location>
</feature>
<keyword evidence="7" id="KW-0547">Nucleotide-binding</keyword>
<name>A0ABY5S5D9_9BACL</name>
<dbReference type="SMART" id="SM00304">
    <property type="entry name" value="HAMP"/>
    <property type="match status" value="1"/>
</dbReference>
<dbReference type="InterPro" id="IPR005467">
    <property type="entry name" value="His_kinase_dom"/>
</dbReference>
<dbReference type="PROSITE" id="PS50109">
    <property type="entry name" value="HIS_KIN"/>
    <property type="match status" value="1"/>
</dbReference>
<evidence type="ECO:0000256" key="2">
    <source>
        <dbReference type="ARBA" id="ARBA00004651"/>
    </source>
</evidence>
<keyword evidence="10" id="KW-0902">Two-component regulatory system</keyword>
<evidence type="ECO:0000256" key="8">
    <source>
        <dbReference type="ARBA" id="ARBA00022777"/>
    </source>
</evidence>
<keyword evidence="12" id="KW-1133">Transmembrane helix</keyword>
<dbReference type="CDD" id="cd06225">
    <property type="entry name" value="HAMP"/>
    <property type="match status" value="1"/>
</dbReference>
<reference evidence="15" key="1">
    <citation type="submission" date="2022-01" db="EMBL/GenBank/DDBJ databases">
        <title>Paenibacillus spongiae sp. nov., isolated from marine sponge.</title>
        <authorList>
            <person name="Li Z."/>
            <person name="Zhang M."/>
        </authorList>
    </citation>
    <scope>NUCLEOTIDE SEQUENCE</scope>
    <source>
        <strain evidence="15">PHS-Z3</strain>
    </source>
</reference>
<evidence type="ECO:0000256" key="5">
    <source>
        <dbReference type="ARBA" id="ARBA00022553"/>
    </source>
</evidence>
<dbReference type="PANTHER" id="PTHR34220:SF7">
    <property type="entry name" value="SENSOR HISTIDINE KINASE YPDA"/>
    <property type="match status" value="1"/>
</dbReference>
<dbReference type="EC" id="2.7.13.3" evidence="3"/>
<evidence type="ECO:0000256" key="4">
    <source>
        <dbReference type="ARBA" id="ARBA00022475"/>
    </source>
</evidence>
<keyword evidence="12" id="KW-0812">Transmembrane</keyword>
<keyword evidence="11 12" id="KW-0472">Membrane</keyword>
<keyword evidence="5" id="KW-0597">Phosphoprotein</keyword>
<dbReference type="PROSITE" id="PS50885">
    <property type="entry name" value="HAMP"/>
    <property type="match status" value="1"/>
</dbReference>